<organism evidence="2 3">
    <name type="scientific">Purpureocillium lilacinum</name>
    <name type="common">Paecilomyces lilacinus</name>
    <dbReference type="NCBI Taxonomy" id="33203"/>
    <lineage>
        <taxon>Eukaryota</taxon>
        <taxon>Fungi</taxon>
        <taxon>Dikarya</taxon>
        <taxon>Ascomycota</taxon>
        <taxon>Pezizomycotina</taxon>
        <taxon>Sordariomycetes</taxon>
        <taxon>Hypocreomycetidae</taxon>
        <taxon>Hypocreales</taxon>
        <taxon>Ophiocordycipitaceae</taxon>
        <taxon>Purpureocillium</taxon>
    </lineage>
</organism>
<dbReference type="Proteomes" id="UP000245956">
    <property type="component" value="Unassembled WGS sequence"/>
</dbReference>
<reference evidence="2 3" key="1">
    <citation type="journal article" date="2016" name="Front. Microbiol.">
        <title>Genome and transcriptome sequences reveal the specific parasitism of the nematophagous Purpureocillium lilacinum 36-1.</title>
        <authorList>
            <person name="Xie J."/>
            <person name="Li S."/>
            <person name="Mo C."/>
            <person name="Xiao X."/>
            <person name="Peng D."/>
            <person name="Wang G."/>
            <person name="Xiao Y."/>
        </authorList>
    </citation>
    <scope>NUCLEOTIDE SEQUENCE [LARGE SCALE GENOMIC DNA]</scope>
    <source>
        <strain evidence="2 3">36-1</strain>
    </source>
</reference>
<dbReference type="AlphaFoldDB" id="A0A2U3E643"/>
<dbReference type="EMBL" id="LCWV01000010">
    <property type="protein sequence ID" value="PWI69982.1"/>
    <property type="molecule type" value="Genomic_DNA"/>
</dbReference>
<accession>A0A2U3E643</accession>
<name>A0A2U3E643_PURLI</name>
<protein>
    <submittedName>
        <fullName evidence="2">Uncharacterized protein</fullName>
    </submittedName>
</protein>
<evidence type="ECO:0000313" key="3">
    <source>
        <dbReference type="Proteomes" id="UP000245956"/>
    </source>
</evidence>
<feature type="compositionally biased region" description="Basic and acidic residues" evidence="1">
    <location>
        <begin position="46"/>
        <end position="58"/>
    </location>
</feature>
<sequence>MRLSCVQPMSQVTAPYLLHCGRSRTNDSRIHHSPARPLDLGNPRTTEAHPRTHARTFDAPKNLQGLEPRPAIKAAPPASCPLAFQGQILTLLYFFCFLHVLAGGGGGGGGGGACSAPADRLDFGAPPVYARARGNSDANRGHAVGEEEEEEEGIESSTYRNACLPPHTDRILVSSLLYPLPCFASRCDLHVSRPWMAISRCGNRTIPRRVAPHWAQALSRFEAGRTPTVLAAPAKYRRCIPCSRSYLHHDRRAPLLLLLRE</sequence>
<feature type="region of interest" description="Disordered" evidence="1">
    <location>
        <begin position="25"/>
        <end position="63"/>
    </location>
</feature>
<evidence type="ECO:0000313" key="2">
    <source>
        <dbReference type="EMBL" id="PWI69982.1"/>
    </source>
</evidence>
<feature type="region of interest" description="Disordered" evidence="1">
    <location>
        <begin position="132"/>
        <end position="157"/>
    </location>
</feature>
<gene>
    <name evidence="2" type="ORF">PCL_00126</name>
</gene>
<comment type="caution">
    <text evidence="2">The sequence shown here is derived from an EMBL/GenBank/DDBJ whole genome shotgun (WGS) entry which is preliminary data.</text>
</comment>
<proteinExistence type="predicted"/>
<evidence type="ECO:0000256" key="1">
    <source>
        <dbReference type="SAM" id="MobiDB-lite"/>
    </source>
</evidence>